<dbReference type="Proteomes" id="UP000782705">
    <property type="component" value="Unassembled WGS sequence"/>
</dbReference>
<evidence type="ECO:0000313" key="3">
    <source>
        <dbReference type="Proteomes" id="UP000782705"/>
    </source>
</evidence>
<accession>A0ABQ6YYI6</accession>
<gene>
    <name evidence="2" type="ORF">BAU17_13655</name>
</gene>
<dbReference type="InterPro" id="IPR007737">
    <property type="entry name" value="Mga_HTH"/>
</dbReference>
<dbReference type="EMBL" id="MAEL01000043">
    <property type="protein sequence ID" value="KAF1303151.1"/>
    <property type="molecule type" value="Genomic_DNA"/>
</dbReference>
<dbReference type="Pfam" id="PF05043">
    <property type="entry name" value="Mga"/>
    <property type="match status" value="1"/>
</dbReference>
<reference evidence="2 3" key="1">
    <citation type="submission" date="2016-06" db="EMBL/GenBank/DDBJ databases">
        <title>Four novel species of enterococci isolated from chicken manure.</title>
        <authorList>
            <person name="Van Tyne D."/>
        </authorList>
    </citation>
    <scope>NUCLEOTIDE SEQUENCE [LARGE SCALE GENOMIC DNA]</scope>
    <source>
        <strain evidence="2 3">CU12B</strain>
    </source>
</reference>
<proteinExistence type="predicted"/>
<name>A0ABQ6YYI6_9ENTE</name>
<dbReference type="RefSeq" id="WP_161902367.1">
    <property type="nucleotide sequence ID" value="NZ_MAEL01000043.1"/>
</dbReference>
<evidence type="ECO:0000259" key="1">
    <source>
        <dbReference type="Pfam" id="PF05043"/>
    </source>
</evidence>
<feature type="domain" description="Mga helix-turn-helix" evidence="1">
    <location>
        <begin position="84"/>
        <end position="140"/>
    </location>
</feature>
<sequence length="140" mass="16455">MKYEFFLSKEDDRSYSLLKFLEESPNLSETLLKIQEELSLSTFLLKKTIDKLNDDIEAFGISQHLKLIVNGPELILEIDGKYSSGFLLSKYIQQSIYLDLLIEFFRETYTTLEAFANDHHISYSSAYNMLQELKKMLKKY</sequence>
<keyword evidence="3" id="KW-1185">Reference proteome</keyword>
<evidence type="ECO:0000313" key="2">
    <source>
        <dbReference type="EMBL" id="KAF1303151.1"/>
    </source>
</evidence>
<comment type="caution">
    <text evidence="2">The sequence shown here is derived from an EMBL/GenBank/DDBJ whole genome shotgun (WGS) entry which is preliminary data.</text>
</comment>
<organism evidence="2 3">
    <name type="scientific">Candidatus Enterococcus willemsii</name>
    <dbReference type="NCBI Taxonomy" id="1857215"/>
    <lineage>
        <taxon>Bacteria</taxon>
        <taxon>Bacillati</taxon>
        <taxon>Bacillota</taxon>
        <taxon>Bacilli</taxon>
        <taxon>Lactobacillales</taxon>
        <taxon>Enterococcaceae</taxon>
        <taxon>Enterococcus</taxon>
    </lineage>
</organism>
<protein>
    <submittedName>
        <fullName evidence="2">M protein trans-acting positive regulator</fullName>
    </submittedName>
</protein>